<evidence type="ECO:0000259" key="7">
    <source>
        <dbReference type="Pfam" id="PF02544"/>
    </source>
</evidence>
<feature type="domain" description="3-oxo-5-alpha-steroid 4-dehydrogenase C-terminal" evidence="7">
    <location>
        <begin position="182"/>
        <end position="313"/>
    </location>
</feature>
<evidence type="ECO:0000256" key="2">
    <source>
        <dbReference type="ARBA" id="ARBA00007742"/>
    </source>
</evidence>
<keyword evidence="3 6" id="KW-0812">Transmembrane</keyword>
<name>A0AAV9QJE3_9PEZI</name>
<dbReference type="PANTHER" id="PTHR10556:SF43">
    <property type="entry name" value="STEROID 5-ALPHA-REDUCTASE DET2"/>
    <property type="match status" value="1"/>
</dbReference>
<dbReference type="GO" id="GO:0016020">
    <property type="term" value="C:membrane"/>
    <property type="evidence" value="ECO:0007669"/>
    <property type="project" value="UniProtKB-SubCell"/>
</dbReference>
<dbReference type="Proteomes" id="UP001345827">
    <property type="component" value="Unassembled WGS sequence"/>
</dbReference>
<feature type="transmembrane region" description="Helical" evidence="6">
    <location>
        <begin position="94"/>
        <end position="116"/>
    </location>
</feature>
<comment type="similarity">
    <text evidence="2">Belongs to the steroid 5-alpha reductase family.</text>
</comment>
<evidence type="ECO:0000313" key="8">
    <source>
        <dbReference type="EMBL" id="KAK5544156.1"/>
    </source>
</evidence>
<reference evidence="8 9" key="1">
    <citation type="submission" date="2023-06" db="EMBL/GenBank/DDBJ databases">
        <title>Black Yeasts Isolated from many extreme environments.</title>
        <authorList>
            <person name="Coleine C."/>
            <person name="Stajich J.E."/>
            <person name="Selbmann L."/>
        </authorList>
    </citation>
    <scope>NUCLEOTIDE SEQUENCE [LARGE SCALE GENOMIC DNA]</scope>
    <source>
        <strain evidence="8 9">CCFEE 5887</strain>
    </source>
</reference>
<evidence type="ECO:0000256" key="6">
    <source>
        <dbReference type="SAM" id="Phobius"/>
    </source>
</evidence>
<proteinExistence type="inferred from homology"/>
<dbReference type="PROSITE" id="PS50244">
    <property type="entry name" value="S5A_REDUCTASE"/>
    <property type="match status" value="1"/>
</dbReference>
<evidence type="ECO:0000313" key="9">
    <source>
        <dbReference type="Proteomes" id="UP001345827"/>
    </source>
</evidence>
<feature type="transmembrane region" description="Helical" evidence="6">
    <location>
        <begin position="64"/>
        <end position="82"/>
    </location>
</feature>
<dbReference type="GO" id="GO:0016627">
    <property type="term" value="F:oxidoreductase activity, acting on the CH-CH group of donors"/>
    <property type="evidence" value="ECO:0007669"/>
    <property type="project" value="InterPro"/>
</dbReference>
<evidence type="ECO:0000256" key="4">
    <source>
        <dbReference type="ARBA" id="ARBA00022989"/>
    </source>
</evidence>
<sequence>MSTWISSLPSPGDFFPPTPKASNLLFNFYRLWPIASLLQWTPLGSLQAMGKTSSKSRFNIPGRLAWAIAESCGPLNLLYILYTLPEKMKPTPQASTSFLGTGLPAQYEILACLYLIHYVNRAIVMPVFVAPSMSPIHPLIAIFMSLHQFLNSSNIACGLVYSASRYGAENSSLFSFGSVVGSIVGLAFFFEGLYRNIMSERTLHQLRRDAAKRKAKSEGAEITYDKVYVIPPAEGYFRNILFPHYTWEWIEWAGYWILAGTWGLGWGWKSPALWFLIVEVTTMLPRAVSARAWYTEKFGKRAVGGRAAAIPALL</sequence>
<evidence type="ECO:0000256" key="1">
    <source>
        <dbReference type="ARBA" id="ARBA00004141"/>
    </source>
</evidence>
<dbReference type="PANTHER" id="PTHR10556">
    <property type="entry name" value="3-OXO-5-ALPHA-STEROID 4-DEHYDROGENASE"/>
    <property type="match status" value="1"/>
</dbReference>
<keyword evidence="5 6" id="KW-0472">Membrane</keyword>
<dbReference type="Pfam" id="PF02544">
    <property type="entry name" value="Steroid_dh"/>
    <property type="match status" value="1"/>
</dbReference>
<comment type="subcellular location">
    <subcellularLocation>
        <location evidence="1">Membrane</location>
        <topology evidence="1">Multi-pass membrane protein</topology>
    </subcellularLocation>
</comment>
<organism evidence="8 9">
    <name type="scientific">Vermiconidia calcicola</name>
    <dbReference type="NCBI Taxonomy" id="1690605"/>
    <lineage>
        <taxon>Eukaryota</taxon>
        <taxon>Fungi</taxon>
        <taxon>Dikarya</taxon>
        <taxon>Ascomycota</taxon>
        <taxon>Pezizomycotina</taxon>
        <taxon>Dothideomycetes</taxon>
        <taxon>Dothideomycetidae</taxon>
        <taxon>Mycosphaerellales</taxon>
        <taxon>Extremaceae</taxon>
        <taxon>Vermiconidia</taxon>
    </lineage>
</organism>
<dbReference type="InterPro" id="IPR039357">
    <property type="entry name" value="SRD5A/TECR"/>
</dbReference>
<dbReference type="AlphaFoldDB" id="A0AAV9QJE3"/>
<feature type="transmembrane region" description="Helical" evidence="6">
    <location>
        <begin position="123"/>
        <end position="144"/>
    </location>
</feature>
<feature type="transmembrane region" description="Helical" evidence="6">
    <location>
        <begin position="173"/>
        <end position="194"/>
    </location>
</feature>
<comment type="caution">
    <text evidence="8">The sequence shown here is derived from an EMBL/GenBank/DDBJ whole genome shotgun (WGS) entry which is preliminary data.</text>
</comment>
<accession>A0AAV9QJE3</accession>
<keyword evidence="9" id="KW-1185">Reference proteome</keyword>
<protein>
    <recommendedName>
        <fullName evidence="7">3-oxo-5-alpha-steroid 4-dehydrogenase C-terminal domain-containing protein</fullName>
    </recommendedName>
</protein>
<dbReference type="GO" id="GO:0006629">
    <property type="term" value="P:lipid metabolic process"/>
    <property type="evidence" value="ECO:0007669"/>
    <property type="project" value="InterPro"/>
</dbReference>
<dbReference type="InterPro" id="IPR001104">
    <property type="entry name" value="3-oxo-5_a-steroid_4-DH_C"/>
</dbReference>
<keyword evidence="4 6" id="KW-1133">Transmembrane helix</keyword>
<gene>
    <name evidence="8" type="ORF">LTR25_001771</name>
</gene>
<evidence type="ECO:0000256" key="3">
    <source>
        <dbReference type="ARBA" id="ARBA00022692"/>
    </source>
</evidence>
<evidence type="ECO:0000256" key="5">
    <source>
        <dbReference type="ARBA" id="ARBA00023136"/>
    </source>
</evidence>
<dbReference type="EMBL" id="JAXLQG010000002">
    <property type="protein sequence ID" value="KAK5544156.1"/>
    <property type="molecule type" value="Genomic_DNA"/>
</dbReference>